<sequence>MTKSHELSLKPVNFSSYPEDRKCTVNAAVDVPDVEHSGYGYDPSDMGRRYNPPKVGAEHTIDVKHRLRERALHYGRRRASLYDRMSAGEKYDYEPNFLSIAICMECAVQSSSYQLQRSIAQSLMDNIIETCHKSGYTHIQTPRTVAANSEYSTKVPLVQEGLTVFAFALVVCGIIILPSQSNKFSYLFMSSVTTAILGQANIAALGGNHFPL</sequence>
<comment type="caution">
    <text evidence="2">The sequence shown here is derived from an EMBL/GenBank/DDBJ whole genome shotgun (WGS) entry which is preliminary data.</text>
</comment>
<dbReference type="AlphaFoldDB" id="A0A8H7XIS9"/>
<feature type="transmembrane region" description="Helical" evidence="1">
    <location>
        <begin position="184"/>
        <end position="206"/>
    </location>
</feature>
<organism evidence="2">
    <name type="scientific">Psilocybe cubensis</name>
    <name type="common">Psychedelic mushroom</name>
    <name type="synonym">Stropharia cubensis</name>
    <dbReference type="NCBI Taxonomy" id="181762"/>
    <lineage>
        <taxon>Eukaryota</taxon>
        <taxon>Fungi</taxon>
        <taxon>Dikarya</taxon>
        <taxon>Basidiomycota</taxon>
        <taxon>Agaricomycotina</taxon>
        <taxon>Agaricomycetes</taxon>
        <taxon>Agaricomycetidae</taxon>
        <taxon>Agaricales</taxon>
        <taxon>Agaricineae</taxon>
        <taxon>Strophariaceae</taxon>
        <taxon>Psilocybe</taxon>
    </lineage>
</organism>
<evidence type="ECO:0000313" key="2">
    <source>
        <dbReference type="EMBL" id="KAG5162265.1"/>
    </source>
</evidence>
<proteinExistence type="predicted"/>
<name>A0A8H7XIS9_PSICU</name>
<keyword evidence="1" id="KW-0812">Transmembrane</keyword>
<keyword evidence="1" id="KW-1133">Transmembrane helix</keyword>
<reference evidence="2" key="1">
    <citation type="submission" date="2021-02" db="EMBL/GenBank/DDBJ databases">
        <title>Psilocybe cubensis genome.</title>
        <authorList>
            <person name="Mckernan K.J."/>
            <person name="Crawford S."/>
            <person name="Trippe A."/>
            <person name="Kane L.T."/>
            <person name="Mclaughlin S."/>
        </authorList>
    </citation>
    <scope>NUCLEOTIDE SEQUENCE [LARGE SCALE GENOMIC DNA]</scope>
    <source>
        <strain evidence="2">MGC-MH-2018</strain>
    </source>
</reference>
<dbReference type="EMBL" id="JAFIQS010000020">
    <property type="protein sequence ID" value="KAG5162265.1"/>
    <property type="molecule type" value="Genomic_DNA"/>
</dbReference>
<keyword evidence="1" id="KW-0472">Membrane</keyword>
<accession>A0A8H7XIS9</accession>
<feature type="transmembrane region" description="Helical" evidence="1">
    <location>
        <begin position="157"/>
        <end position="177"/>
    </location>
</feature>
<evidence type="ECO:0000256" key="1">
    <source>
        <dbReference type="SAM" id="Phobius"/>
    </source>
</evidence>
<gene>
    <name evidence="2" type="ORF">JR316_012928</name>
</gene>
<protein>
    <submittedName>
        <fullName evidence="2">Uncharacterized protein</fullName>
    </submittedName>
</protein>